<sequence>MKMLSENAKVVLLGLLLVALQGCSSLKESDYVPKSPETLSEWMVEGAMELRANGVKSKSNFYFKQIDENYELAILGDNPVGKPKAVIRGNIYEPESEMLDVIGGYEAEKVAQHFQSVMKASSLSYWVRGLPATADANVTQQGTNLAKKIEEDGWKIYFHDYMSVTGNYKLPAEIKFNGDKKELRLDLVRAETGYLTNPCGQNVSEADIAAANGDETAASDNAVQTLVPRDGSAPLPRWIDEANFCKQLLKIHDNELPDPRVGLYGPDSMMWRLSGMALPGSFGAGRALLLQVAHPWVTAGIDEHSVVRNDPLGRARRTFYHILSVTYGSMPQVMASANQVRDIHEEIEGQLPEKSGAFERGSEYRANEINAMIWVHATLWETIVHMYEEMEEPLTQQEKDRFYEETKLFAMLFGIPESALPADWNEFMEYNRAMWASPQLTVTPAAMQLKNDLFKAQSIWMIFPMWGQEIITSAELPPRIREQYDMKYGWWQKMNYGWMRAGAWTMGALLPKNMERQAVYHEAMARLEGKRLGGVNQFFIEAFFDKERLVN</sequence>
<dbReference type="GO" id="GO:0009279">
    <property type="term" value="C:cell outer membrane"/>
    <property type="evidence" value="ECO:0007669"/>
    <property type="project" value="UniProtKB-SubCell"/>
</dbReference>
<evidence type="ECO:0000256" key="2">
    <source>
        <dbReference type="ARBA" id="ARBA00009696"/>
    </source>
</evidence>
<evidence type="ECO:0000313" key="15">
    <source>
        <dbReference type="Proteomes" id="UP000029444"/>
    </source>
</evidence>
<comment type="subcellular location">
    <subcellularLocation>
        <location evidence="1">Cell outer membrane</location>
        <topology evidence="1">Lipid-anchor</topology>
    </subcellularLocation>
</comment>
<comment type="similarity">
    <text evidence="2">Belongs to the LolB family.</text>
</comment>
<keyword evidence="6" id="KW-0732">Signal</keyword>
<dbReference type="GO" id="GO:0015031">
    <property type="term" value="P:protein transport"/>
    <property type="evidence" value="ECO:0007669"/>
    <property type="project" value="UniProtKB-KW"/>
</dbReference>
<dbReference type="EMBL" id="ARXV01000002">
    <property type="protein sequence ID" value="KGD66042.1"/>
    <property type="molecule type" value="Genomic_DNA"/>
</dbReference>
<dbReference type="InterPro" id="IPR018713">
    <property type="entry name" value="MPAB/Lcp_cat_dom"/>
</dbReference>
<evidence type="ECO:0000256" key="11">
    <source>
        <dbReference type="ARBA" id="ARBA00023237"/>
    </source>
</evidence>
<dbReference type="RefSeq" id="WP_035230212.1">
    <property type="nucleotide sequence ID" value="NZ_ARXV01000002.1"/>
</dbReference>
<dbReference type="PANTHER" id="PTHR36151">
    <property type="entry name" value="BLR2777 PROTEIN"/>
    <property type="match status" value="1"/>
</dbReference>
<keyword evidence="11" id="KW-0998">Cell outer membrane</keyword>
<evidence type="ECO:0000256" key="3">
    <source>
        <dbReference type="ARBA" id="ARBA00011245"/>
    </source>
</evidence>
<comment type="caution">
    <text evidence="14">The sequence shown here is derived from an EMBL/GenBank/DDBJ whole genome shotgun (WGS) entry which is preliminary data.</text>
</comment>
<dbReference type="PROSITE" id="PS51257">
    <property type="entry name" value="PROKAR_LIPOPROTEIN"/>
    <property type="match status" value="1"/>
</dbReference>
<dbReference type="eggNOG" id="COG3017">
    <property type="taxonomic scope" value="Bacteria"/>
</dbReference>
<proteinExistence type="inferred from homology"/>
<reference evidence="14 15" key="1">
    <citation type="submission" date="2012-09" db="EMBL/GenBank/DDBJ databases">
        <title>Genome Sequence of alkane-degrading Bacterium Alcanivorax sp. 19-m-6.</title>
        <authorList>
            <person name="Lai Q."/>
            <person name="Shao Z."/>
        </authorList>
    </citation>
    <scope>NUCLEOTIDE SEQUENCE [LARGE SCALE GENOMIC DNA]</scope>
    <source>
        <strain evidence="14 15">19-m-6</strain>
    </source>
</reference>
<evidence type="ECO:0000256" key="8">
    <source>
        <dbReference type="ARBA" id="ARBA00023136"/>
    </source>
</evidence>
<evidence type="ECO:0000256" key="10">
    <source>
        <dbReference type="ARBA" id="ARBA00023186"/>
    </source>
</evidence>
<dbReference type="Pfam" id="PF03550">
    <property type="entry name" value="LolB"/>
    <property type="match status" value="1"/>
</dbReference>
<keyword evidence="7" id="KW-0653">Protein transport</keyword>
<dbReference type="AlphaFoldDB" id="A0A095SN86"/>
<dbReference type="STRING" id="1177154.Y5S_00514"/>
<evidence type="ECO:0000256" key="7">
    <source>
        <dbReference type="ARBA" id="ARBA00022927"/>
    </source>
</evidence>
<keyword evidence="12" id="KW-0449">Lipoprotein</keyword>
<name>A0A095SN86_9GAMM</name>
<protein>
    <recommendedName>
        <fullName evidence="4">Outer-membrane lipoprotein LolB</fullName>
    </recommendedName>
</protein>
<comment type="subunit">
    <text evidence="3">Monomer.</text>
</comment>
<dbReference type="InterPro" id="IPR004565">
    <property type="entry name" value="OM_lipoprot_LolB"/>
</dbReference>
<dbReference type="PATRIC" id="fig|1177154.3.peg.523"/>
<evidence type="ECO:0000256" key="9">
    <source>
        <dbReference type="ARBA" id="ARBA00023139"/>
    </source>
</evidence>
<dbReference type="Gene3D" id="2.50.20.10">
    <property type="entry name" value="Lipoprotein localisation LolA/LolB/LppX"/>
    <property type="match status" value="1"/>
</dbReference>
<evidence type="ECO:0000256" key="1">
    <source>
        <dbReference type="ARBA" id="ARBA00004459"/>
    </source>
</evidence>
<keyword evidence="5" id="KW-0813">Transport</keyword>
<dbReference type="GO" id="GO:0016491">
    <property type="term" value="F:oxidoreductase activity"/>
    <property type="evidence" value="ECO:0007669"/>
    <property type="project" value="InterPro"/>
</dbReference>
<dbReference type="InterPro" id="IPR029046">
    <property type="entry name" value="LolA/LolB/LppX"/>
</dbReference>
<dbReference type="SUPFAM" id="SSF89392">
    <property type="entry name" value="Prokaryotic lipoproteins and lipoprotein localization factors"/>
    <property type="match status" value="1"/>
</dbReference>
<evidence type="ECO:0000259" key="13">
    <source>
        <dbReference type="Pfam" id="PF09995"/>
    </source>
</evidence>
<dbReference type="PANTHER" id="PTHR36151:SF3">
    <property type="entry name" value="ER-BOUND OXYGENASE MPAB_MPAB'_RUBBER OXYGENASE CATALYTIC DOMAIN-CONTAINING PROTEIN"/>
    <property type="match status" value="1"/>
</dbReference>
<keyword evidence="15" id="KW-1185">Reference proteome</keyword>
<dbReference type="OrthoDB" id="108890at2"/>
<feature type="domain" description="ER-bound oxygenase mpaB/mpaB'/Rubber oxygenase catalytic" evidence="13">
    <location>
        <begin position="271"/>
        <end position="504"/>
    </location>
</feature>
<evidence type="ECO:0000313" key="14">
    <source>
        <dbReference type="EMBL" id="KGD66042.1"/>
    </source>
</evidence>
<dbReference type="CDD" id="cd16326">
    <property type="entry name" value="LolB"/>
    <property type="match status" value="1"/>
</dbReference>
<dbReference type="eggNOG" id="COG3662">
    <property type="taxonomic scope" value="Bacteria"/>
</dbReference>
<evidence type="ECO:0000256" key="12">
    <source>
        <dbReference type="ARBA" id="ARBA00023288"/>
    </source>
</evidence>
<keyword evidence="10" id="KW-0143">Chaperone</keyword>
<evidence type="ECO:0000256" key="4">
    <source>
        <dbReference type="ARBA" id="ARBA00016202"/>
    </source>
</evidence>
<keyword evidence="9" id="KW-0564">Palmitate</keyword>
<keyword evidence="8" id="KW-0472">Membrane</keyword>
<dbReference type="Pfam" id="PF09995">
    <property type="entry name" value="MPAB_Lcp_cat"/>
    <property type="match status" value="1"/>
</dbReference>
<evidence type="ECO:0000256" key="5">
    <source>
        <dbReference type="ARBA" id="ARBA00022448"/>
    </source>
</evidence>
<gene>
    <name evidence="14" type="ORF">Y5S_00514</name>
</gene>
<accession>A0A095SN86</accession>
<organism evidence="14 15">
    <name type="scientific">Alcanivorax nanhaiticus</name>
    <dbReference type="NCBI Taxonomy" id="1177154"/>
    <lineage>
        <taxon>Bacteria</taxon>
        <taxon>Pseudomonadati</taxon>
        <taxon>Pseudomonadota</taxon>
        <taxon>Gammaproteobacteria</taxon>
        <taxon>Oceanospirillales</taxon>
        <taxon>Alcanivoracaceae</taxon>
        <taxon>Alcanivorax</taxon>
    </lineage>
</organism>
<evidence type="ECO:0000256" key="6">
    <source>
        <dbReference type="ARBA" id="ARBA00022729"/>
    </source>
</evidence>
<dbReference type="Proteomes" id="UP000029444">
    <property type="component" value="Unassembled WGS sequence"/>
</dbReference>